<keyword evidence="6" id="KW-0472">Membrane</keyword>
<dbReference type="InterPro" id="IPR002758">
    <property type="entry name" value="Cation_antiport_E"/>
</dbReference>
<evidence type="ECO:0000256" key="2">
    <source>
        <dbReference type="ARBA" id="ARBA00006228"/>
    </source>
</evidence>
<name>A0A518CW67_9BACT</name>
<organism evidence="7 8">
    <name type="scientific">Rohdeia mirabilis</name>
    <dbReference type="NCBI Taxonomy" id="2528008"/>
    <lineage>
        <taxon>Bacteria</taxon>
        <taxon>Pseudomonadati</taxon>
        <taxon>Planctomycetota</taxon>
        <taxon>Planctomycetia</taxon>
        <taxon>Planctomycetia incertae sedis</taxon>
        <taxon>Rohdeia</taxon>
    </lineage>
</organism>
<dbReference type="Proteomes" id="UP000319342">
    <property type="component" value="Chromosome"/>
</dbReference>
<dbReference type="GO" id="GO:0005886">
    <property type="term" value="C:plasma membrane"/>
    <property type="evidence" value="ECO:0007669"/>
    <property type="project" value="UniProtKB-SubCell"/>
</dbReference>
<gene>
    <name evidence="7" type="primary">mrpE</name>
    <name evidence="7" type="ORF">Pla163_05430</name>
</gene>
<keyword evidence="3" id="KW-1003">Cell membrane</keyword>
<protein>
    <submittedName>
        <fullName evidence="7">Na(+)/H(+) antiporter subunit E</fullName>
    </submittedName>
</protein>
<evidence type="ECO:0000313" key="8">
    <source>
        <dbReference type="Proteomes" id="UP000319342"/>
    </source>
</evidence>
<comment type="subcellular location">
    <subcellularLocation>
        <location evidence="1">Cell membrane</location>
        <topology evidence="1">Multi-pass membrane protein</topology>
    </subcellularLocation>
</comment>
<comment type="similarity">
    <text evidence="2">Belongs to the CPA3 antiporters (TC 2.A.63) subunit E family.</text>
</comment>
<reference evidence="7 8" key="1">
    <citation type="submission" date="2019-02" db="EMBL/GenBank/DDBJ databases">
        <title>Deep-cultivation of Planctomycetes and their phenomic and genomic characterization uncovers novel biology.</title>
        <authorList>
            <person name="Wiegand S."/>
            <person name="Jogler M."/>
            <person name="Boedeker C."/>
            <person name="Pinto D."/>
            <person name="Vollmers J."/>
            <person name="Rivas-Marin E."/>
            <person name="Kohn T."/>
            <person name="Peeters S.H."/>
            <person name="Heuer A."/>
            <person name="Rast P."/>
            <person name="Oberbeckmann S."/>
            <person name="Bunk B."/>
            <person name="Jeske O."/>
            <person name="Meyerdierks A."/>
            <person name="Storesund J.E."/>
            <person name="Kallscheuer N."/>
            <person name="Luecker S."/>
            <person name="Lage O.M."/>
            <person name="Pohl T."/>
            <person name="Merkel B.J."/>
            <person name="Hornburger P."/>
            <person name="Mueller R.-W."/>
            <person name="Bruemmer F."/>
            <person name="Labrenz M."/>
            <person name="Spormann A.M."/>
            <person name="Op den Camp H."/>
            <person name="Overmann J."/>
            <person name="Amann R."/>
            <person name="Jetten M.S.M."/>
            <person name="Mascher T."/>
            <person name="Medema M.H."/>
            <person name="Devos D.P."/>
            <person name="Kaster A.-K."/>
            <person name="Ovreas L."/>
            <person name="Rohde M."/>
            <person name="Galperin M.Y."/>
            <person name="Jogler C."/>
        </authorList>
    </citation>
    <scope>NUCLEOTIDE SEQUENCE [LARGE SCALE GENOMIC DNA]</scope>
    <source>
        <strain evidence="7 8">Pla163</strain>
    </source>
</reference>
<keyword evidence="4" id="KW-0812">Transmembrane</keyword>
<dbReference type="PANTHER" id="PTHR34584:SF1">
    <property type="entry name" value="NA(+)_H(+) ANTIPORTER SUBUNIT E1"/>
    <property type="match status" value="1"/>
</dbReference>
<evidence type="ECO:0000256" key="5">
    <source>
        <dbReference type="ARBA" id="ARBA00022989"/>
    </source>
</evidence>
<dbReference type="OrthoDB" id="9800498at2"/>
<dbReference type="AlphaFoldDB" id="A0A518CW67"/>
<dbReference type="RefSeq" id="WP_145183141.1">
    <property type="nucleotide sequence ID" value="NZ_CP036290.1"/>
</dbReference>
<dbReference type="GO" id="GO:0008324">
    <property type="term" value="F:monoatomic cation transmembrane transporter activity"/>
    <property type="evidence" value="ECO:0007669"/>
    <property type="project" value="InterPro"/>
</dbReference>
<sequence>MIPKAIVLGLAWLAFTGHFGWDQFAFGCGVGLVLLFLTEQRAASGIGSIARIPRLVALGLYFAKELCVANLRVARAVVGNKYALRPGVVRVPLDGHTDRSVTVLANLITLTPGTLTIDVEGDRSALYVHCLDVDDPDAVRDEIKNGFERRVLGVFA</sequence>
<proteinExistence type="inferred from homology"/>
<dbReference type="Pfam" id="PF01899">
    <property type="entry name" value="MNHE"/>
    <property type="match status" value="1"/>
</dbReference>
<evidence type="ECO:0000313" key="7">
    <source>
        <dbReference type="EMBL" id="QDU83444.1"/>
    </source>
</evidence>
<evidence type="ECO:0000256" key="3">
    <source>
        <dbReference type="ARBA" id="ARBA00022475"/>
    </source>
</evidence>
<keyword evidence="5" id="KW-1133">Transmembrane helix</keyword>
<dbReference type="PIRSF" id="PIRSF019239">
    <property type="entry name" value="MrpE"/>
    <property type="match status" value="1"/>
</dbReference>
<evidence type="ECO:0000256" key="1">
    <source>
        <dbReference type="ARBA" id="ARBA00004651"/>
    </source>
</evidence>
<evidence type="ECO:0000256" key="6">
    <source>
        <dbReference type="ARBA" id="ARBA00023136"/>
    </source>
</evidence>
<keyword evidence="8" id="KW-1185">Reference proteome</keyword>
<dbReference type="PANTHER" id="PTHR34584">
    <property type="entry name" value="NA(+)/H(+) ANTIPORTER SUBUNIT E1"/>
    <property type="match status" value="1"/>
</dbReference>
<dbReference type="EMBL" id="CP036290">
    <property type="protein sequence ID" value="QDU83444.1"/>
    <property type="molecule type" value="Genomic_DNA"/>
</dbReference>
<evidence type="ECO:0000256" key="4">
    <source>
        <dbReference type="ARBA" id="ARBA00022692"/>
    </source>
</evidence>
<accession>A0A518CW67</accession>